<organism evidence="2 3">
    <name type="scientific">Mangrovicoccus algicola</name>
    <dbReference type="NCBI Taxonomy" id="2771008"/>
    <lineage>
        <taxon>Bacteria</taxon>
        <taxon>Pseudomonadati</taxon>
        <taxon>Pseudomonadota</taxon>
        <taxon>Alphaproteobacteria</taxon>
        <taxon>Rhodobacterales</taxon>
        <taxon>Paracoccaceae</taxon>
        <taxon>Mangrovicoccus</taxon>
    </lineage>
</organism>
<dbReference type="AlphaFoldDB" id="A0A8J6YQP9"/>
<sequence>MPAIPLFPVAFVLLLLFAPPAGAQSPAEHLPPSFRDPGAVYFPVAEIAPGLERACLAVAREQGHDVGGFDAPGFIQHDLGGRLFRPIWMRQGGTLWCHADLGVGRVEVTGDMAAPAGTAERPRLPQFDGRKLIAYDSRWLDPAERACAGLAYARHGRPRLTHVQNDQSHRAGTVHVMLSVAATGDGTQPIAYCAFDTLEGSARLLPDPGPALRDKARATFRYLRPMLRAQGESMSSARGPQAAAAWLRAFDESRFQF</sequence>
<dbReference type="Proteomes" id="UP000609121">
    <property type="component" value="Unassembled WGS sequence"/>
</dbReference>
<protein>
    <submittedName>
        <fullName evidence="2">Uncharacterized protein</fullName>
    </submittedName>
</protein>
<evidence type="ECO:0000313" key="2">
    <source>
        <dbReference type="EMBL" id="MBE3637803.1"/>
    </source>
</evidence>
<name>A0A8J6YQP9_9RHOB</name>
<evidence type="ECO:0000313" key="3">
    <source>
        <dbReference type="Proteomes" id="UP000609121"/>
    </source>
</evidence>
<feature type="chain" id="PRO_5035236677" evidence="1">
    <location>
        <begin position="24"/>
        <end position="257"/>
    </location>
</feature>
<feature type="signal peptide" evidence="1">
    <location>
        <begin position="1"/>
        <end position="23"/>
    </location>
</feature>
<keyword evidence="1" id="KW-0732">Signal</keyword>
<accession>A0A8J6YQP9</accession>
<reference evidence="2" key="1">
    <citation type="submission" date="2020-09" db="EMBL/GenBank/DDBJ databases">
        <title>A novel bacterium of genus Mangrovicoccus, isolated from South China Sea.</title>
        <authorList>
            <person name="Huang H."/>
            <person name="Mo K."/>
            <person name="Hu Y."/>
        </authorList>
    </citation>
    <scope>NUCLEOTIDE SEQUENCE</scope>
    <source>
        <strain evidence="2">HB182678</strain>
    </source>
</reference>
<dbReference type="EMBL" id="JACVXA010000012">
    <property type="protein sequence ID" value="MBE3637803.1"/>
    <property type="molecule type" value="Genomic_DNA"/>
</dbReference>
<keyword evidence="3" id="KW-1185">Reference proteome</keyword>
<dbReference type="RefSeq" id="WP_193180818.1">
    <property type="nucleotide sequence ID" value="NZ_JACVXA010000012.1"/>
</dbReference>
<proteinExistence type="predicted"/>
<comment type="caution">
    <text evidence="2">The sequence shown here is derived from an EMBL/GenBank/DDBJ whole genome shotgun (WGS) entry which is preliminary data.</text>
</comment>
<gene>
    <name evidence="2" type="ORF">ICN82_06240</name>
</gene>
<evidence type="ECO:0000256" key="1">
    <source>
        <dbReference type="SAM" id="SignalP"/>
    </source>
</evidence>